<feature type="compositionally biased region" description="Low complexity" evidence="1">
    <location>
        <begin position="92"/>
        <end position="108"/>
    </location>
</feature>
<name>A0A8K0X0V0_9PEZI</name>
<protein>
    <submittedName>
        <fullName evidence="2">Uncharacterized protein</fullName>
    </submittedName>
</protein>
<comment type="caution">
    <text evidence="2">The sequence shown here is derived from an EMBL/GenBank/DDBJ whole genome shotgun (WGS) entry which is preliminary data.</text>
</comment>
<feature type="region of interest" description="Disordered" evidence="1">
    <location>
        <begin position="83"/>
        <end position="108"/>
    </location>
</feature>
<reference evidence="2" key="1">
    <citation type="journal article" date="2021" name="Nat. Commun.">
        <title>Genetic determinants of endophytism in the Arabidopsis root mycobiome.</title>
        <authorList>
            <person name="Mesny F."/>
            <person name="Miyauchi S."/>
            <person name="Thiergart T."/>
            <person name="Pickel B."/>
            <person name="Atanasova L."/>
            <person name="Karlsson M."/>
            <person name="Huettel B."/>
            <person name="Barry K.W."/>
            <person name="Haridas S."/>
            <person name="Chen C."/>
            <person name="Bauer D."/>
            <person name="Andreopoulos W."/>
            <person name="Pangilinan J."/>
            <person name="LaButti K."/>
            <person name="Riley R."/>
            <person name="Lipzen A."/>
            <person name="Clum A."/>
            <person name="Drula E."/>
            <person name="Henrissat B."/>
            <person name="Kohler A."/>
            <person name="Grigoriev I.V."/>
            <person name="Martin F.M."/>
            <person name="Hacquard S."/>
        </authorList>
    </citation>
    <scope>NUCLEOTIDE SEQUENCE</scope>
    <source>
        <strain evidence="2">MPI-CAGE-AT-0016</strain>
    </source>
</reference>
<evidence type="ECO:0000256" key="1">
    <source>
        <dbReference type="SAM" id="MobiDB-lite"/>
    </source>
</evidence>
<accession>A0A8K0X0V0</accession>
<evidence type="ECO:0000313" key="3">
    <source>
        <dbReference type="Proteomes" id="UP000813385"/>
    </source>
</evidence>
<dbReference type="EMBL" id="JAGPXD010000005">
    <property type="protein sequence ID" value="KAH7354412.1"/>
    <property type="molecule type" value="Genomic_DNA"/>
</dbReference>
<dbReference type="Proteomes" id="UP000813385">
    <property type="component" value="Unassembled WGS sequence"/>
</dbReference>
<keyword evidence="3" id="KW-1185">Reference proteome</keyword>
<feature type="compositionally biased region" description="Polar residues" evidence="1">
    <location>
        <begin position="190"/>
        <end position="206"/>
    </location>
</feature>
<proteinExistence type="predicted"/>
<organism evidence="2 3">
    <name type="scientific">Plectosphaerella cucumerina</name>
    <dbReference type="NCBI Taxonomy" id="40658"/>
    <lineage>
        <taxon>Eukaryota</taxon>
        <taxon>Fungi</taxon>
        <taxon>Dikarya</taxon>
        <taxon>Ascomycota</taxon>
        <taxon>Pezizomycotina</taxon>
        <taxon>Sordariomycetes</taxon>
        <taxon>Hypocreomycetidae</taxon>
        <taxon>Glomerellales</taxon>
        <taxon>Plectosphaerellaceae</taxon>
        <taxon>Plectosphaerella</taxon>
    </lineage>
</organism>
<sequence>MITDNVLGRERSKVLILCDVPLVQMEIAAVAALAAFHVFQCAPPLGPTASSLVQRVQCSECGRQRPSCQHHLHPYQRQHHLPRLQDHPPLLPLDTPATSSTSATTTHPTVSMSLGRVSLGAVAKISTVNSSLGWSQVEDMAEVLPSTHCRSPQQVTIPDLRTQLLLALAAKPKTRNRTNTPTRTVPGPYSESSYDSHTSEPSTTGVGPSPHVLLLSHPEI</sequence>
<dbReference type="AlphaFoldDB" id="A0A8K0X0V0"/>
<evidence type="ECO:0000313" key="2">
    <source>
        <dbReference type="EMBL" id="KAH7354412.1"/>
    </source>
</evidence>
<feature type="region of interest" description="Disordered" evidence="1">
    <location>
        <begin position="171"/>
        <end position="220"/>
    </location>
</feature>
<gene>
    <name evidence="2" type="ORF">B0T11DRAFT_127918</name>
</gene>